<dbReference type="PROSITE" id="PS52016">
    <property type="entry name" value="TONB_DEPENDENT_REC_3"/>
    <property type="match status" value="1"/>
</dbReference>
<comment type="similarity">
    <text evidence="12 13">Belongs to the TonB-dependent receptor family.</text>
</comment>
<dbReference type="Gene3D" id="2.170.130.10">
    <property type="entry name" value="TonB-dependent receptor, plug domain"/>
    <property type="match status" value="1"/>
</dbReference>
<evidence type="ECO:0000256" key="9">
    <source>
        <dbReference type="ARBA" id="ARBA00023077"/>
    </source>
</evidence>
<dbReference type="GO" id="GO:0015344">
    <property type="term" value="F:siderophore uptake transmembrane transporter activity"/>
    <property type="evidence" value="ECO:0007669"/>
    <property type="project" value="TreeGrafter"/>
</dbReference>
<dbReference type="OrthoDB" id="9760620at2"/>
<keyword evidence="3 12" id="KW-1134">Transmembrane beta strand</keyword>
<dbReference type="InterPro" id="IPR036942">
    <property type="entry name" value="Beta-barrel_TonB_sf"/>
</dbReference>
<dbReference type="Gene3D" id="2.40.170.20">
    <property type="entry name" value="TonB-dependent receptor, beta-barrel domain"/>
    <property type="match status" value="1"/>
</dbReference>
<sequence length="698" mass="77368">MVAFGRELCLLAAMSRFVAAPFCLALSIFQSLTASTQEAASLHTLPDYTVTATGLNQPKQRVPFAVSTIGLEQIQQATTQLSLDEPLQTVPGVFVLNPYNYAQDSRISIRGFGARANFGIRGVRLIADGIPATTPDGQGSVDAVDLGSTERIEVLRGPASAIYGAASGGVILLESESGPVDPFLETRWTTGSDALLQGQLKAGGQYADLNYLMNGTYLDYGGYRDHSETENRRLNAKFQYALTADSTLTALVNRIDIPVQNDPGGLTLQEALADRTQARQRNLDYNSGESVDQTTLGLRYEHRLAEPHRIELKTYTVQRDFANRLPFETGGQVSFQRDFWGLGGQYRFAAETVEAAVGFNYDLQQDDRANYDNLNGDRGDLSLQQDEEIENLGLFAVGSYTLFDALTVSAALRHDFIDYAVDDHFLADGDDSGQRRFDQTSPMAGVIWEFVPSAALYANVARSFETPTSTELANPNGGGFNPDLDPQVATSYEIGLKGSGTWFSDRALRYELVAFHIDIEDSIVPYELVTDPGRDYFRNAGRSERDGVEAGLQVELLDGLMLDLSYTWSDFEYTEFIADGTDYSGNQLPGIPEHFANFQLNYRHPSGFFTRWNTRYTGSLQADDANTTTVDASTVSDLRIGWLAEHGNWTFEPYLGLNNVFDEFYFANIRINAFGGRYYEPAPERNMYAGIRLRYTFR</sequence>
<evidence type="ECO:0000256" key="12">
    <source>
        <dbReference type="PROSITE-ProRule" id="PRU01360"/>
    </source>
</evidence>
<evidence type="ECO:0000256" key="13">
    <source>
        <dbReference type="RuleBase" id="RU003357"/>
    </source>
</evidence>
<evidence type="ECO:0000259" key="15">
    <source>
        <dbReference type="Pfam" id="PF00593"/>
    </source>
</evidence>
<dbReference type="GO" id="GO:0009279">
    <property type="term" value="C:cell outer membrane"/>
    <property type="evidence" value="ECO:0007669"/>
    <property type="project" value="UniProtKB-SubCell"/>
</dbReference>
<dbReference type="InterPro" id="IPR039426">
    <property type="entry name" value="TonB-dep_rcpt-like"/>
</dbReference>
<proteinExistence type="inferred from homology"/>
<evidence type="ECO:0000256" key="4">
    <source>
        <dbReference type="ARBA" id="ARBA00022496"/>
    </source>
</evidence>
<keyword evidence="11 12" id="KW-0998">Cell outer membrane</keyword>
<feature type="domain" description="TonB-dependent receptor plug" evidence="16">
    <location>
        <begin position="59"/>
        <end position="170"/>
    </location>
</feature>
<evidence type="ECO:0000256" key="3">
    <source>
        <dbReference type="ARBA" id="ARBA00022452"/>
    </source>
</evidence>
<dbReference type="EMBL" id="CP001998">
    <property type="protein sequence ID" value="ADE54506.1"/>
    <property type="molecule type" value="Genomic_DNA"/>
</dbReference>
<dbReference type="Pfam" id="PF07715">
    <property type="entry name" value="Plug"/>
    <property type="match status" value="1"/>
</dbReference>
<dbReference type="STRING" id="583355.Caka_1487"/>
<dbReference type="KEGG" id="caa:Caka_1487"/>
<dbReference type="CDD" id="cd01347">
    <property type="entry name" value="ligand_gated_channel"/>
    <property type="match status" value="1"/>
</dbReference>
<reference evidence="17 18" key="1">
    <citation type="journal article" date="2010" name="Stand. Genomic Sci.">
        <title>Complete genome sequence of Coraliomargarita akajimensis type strain (04OKA010-24).</title>
        <authorList>
            <person name="Mavromatis K."/>
            <person name="Abt B."/>
            <person name="Brambilla E."/>
            <person name="Lapidus A."/>
            <person name="Copeland A."/>
            <person name="Deshpande S."/>
            <person name="Nolan M."/>
            <person name="Lucas S."/>
            <person name="Tice H."/>
            <person name="Cheng J.F."/>
            <person name="Han C."/>
            <person name="Detter J.C."/>
            <person name="Woyke T."/>
            <person name="Goodwin L."/>
            <person name="Pitluck S."/>
            <person name="Held B."/>
            <person name="Brettin T."/>
            <person name="Tapia R."/>
            <person name="Ivanova N."/>
            <person name="Mikhailova N."/>
            <person name="Pati A."/>
            <person name="Liolios K."/>
            <person name="Chen A."/>
            <person name="Palaniappan K."/>
            <person name="Land M."/>
            <person name="Hauser L."/>
            <person name="Chang Y.J."/>
            <person name="Jeffries C.D."/>
            <person name="Rohde M."/>
            <person name="Goker M."/>
            <person name="Bristow J."/>
            <person name="Eisen J.A."/>
            <person name="Markowitz V."/>
            <person name="Hugenholtz P."/>
            <person name="Klenk H.P."/>
            <person name="Kyrpides N.C."/>
        </authorList>
    </citation>
    <scope>NUCLEOTIDE SEQUENCE [LARGE SCALE GENOMIC DNA]</scope>
    <source>
        <strain evidence="18">DSM 45221 / IAM 15411 / JCM 23193 / KCTC 12865</strain>
    </source>
</reference>
<name>D5EJA7_CORAD</name>
<keyword evidence="10 12" id="KW-0472">Membrane</keyword>
<keyword evidence="17" id="KW-0675">Receptor</keyword>
<dbReference type="InterPro" id="IPR037066">
    <property type="entry name" value="Plug_dom_sf"/>
</dbReference>
<feature type="signal peptide" evidence="14">
    <location>
        <begin position="1"/>
        <end position="25"/>
    </location>
</feature>
<evidence type="ECO:0000313" key="18">
    <source>
        <dbReference type="Proteomes" id="UP000000925"/>
    </source>
</evidence>
<keyword evidence="9 13" id="KW-0798">TonB box</keyword>
<dbReference type="PANTHER" id="PTHR32552:SF68">
    <property type="entry name" value="FERRICHROME OUTER MEMBRANE TRANSPORTER_PHAGE RECEPTOR"/>
    <property type="match status" value="1"/>
</dbReference>
<evidence type="ECO:0000256" key="10">
    <source>
        <dbReference type="ARBA" id="ARBA00023136"/>
    </source>
</evidence>
<evidence type="ECO:0000256" key="14">
    <source>
        <dbReference type="SAM" id="SignalP"/>
    </source>
</evidence>
<keyword evidence="8" id="KW-0406">Ion transport</keyword>
<evidence type="ECO:0000259" key="16">
    <source>
        <dbReference type="Pfam" id="PF07715"/>
    </source>
</evidence>
<evidence type="ECO:0000256" key="8">
    <source>
        <dbReference type="ARBA" id="ARBA00023065"/>
    </source>
</evidence>
<gene>
    <name evidence="17" type="ordered locus">Caka_1487</name>
</gene>
<comment type="subcellular location">
    <subcellularLocation>
        <location evidence="1 12">Cell outer membrane</location>
        <topology evidence="1 12">Multi-pass membrane protein</topology>
    </subcellularLocation>
</comment>
<protein>
    <submittedName>
        <fullName evidence="17">TonB-dependent receptor</fullName>
    </submittedName>
</protein>
<evidence type="ECO:0000256" key="11">
    <source>
        <dbReference type="ARBA" id="ARBA00023237"/>
    </source>
</evidence>
<keyword evidence="7" id="KW-0408">Iron</keyword>
<dbReference type="PANTHER" id="PTHR32552">
    <property type="entry name" value="FERRICHROME IRON RECEPTOR-RELATED"/>
    <property type="match status" value="1"/>
</dbReference>
<dbReference type="Pfam" id="PF00593">
    <property type="entry name" value="TonB_dep_Rec_b-barrel"/>
    <property type="match status" value="1"/>
</dbReference>
<dbReference type="InterPro" id="IPR012910">
    <property type="entry name" value="Plug_dom"/>
</dbReference>
<feature type="domain" description="TonB-dependent receptor-like beta-barrel" evidence="15">
    <location>
        <begin position="257"/>
        <end position="660"/>
    </location>
</feature>
<feature type="chain" id="PRO_5003071511" evidence="14">
    <location>
        <begin position="26"/>
        <end position="698"/>
    </location>
</feature>
<keyword evidence="2 12" id="KW-0813">Transport</keyword>
<evidence type="ECO:0000256" key="6">
    <source>
        <dbReference type="ARBA" id="ARBA00022729"/>
    </source>
</evidence>
<keyword evidence="5 12" id="KW-0812">Transmembrane</keyword>
<dbReference type="Proteomes" id="UP000000925">
    <property type="component" value="Chromosome"/>
</dbReference>
<evidence type="ECO:0000256" key="7">
    <source>
        <dbReference type="ARBA" id="ARBA00023004"/>
    </source>
</evidence>
<evidence type="ECO:0000256" key="2">
    <source>
        <dbReference type="ARBA" id="ARBA00022448"/>
    </source>
</evidence>
<accession>D5EJA7</accession>
<dbReference type="AlphaFoldDB" id="D5EJA7"/>
<keyword evidence="18" id="KW-1185">Reference proteome</keyword>
<dbReference type="HOGENOM" id="CLU_008287_13_0_0"/>
<dbReference type="InterPro" id="IPR000531">
    <property type="entry name" value="Beta-barrel_TonB"/>
</dbReference>
<evidence type="ECO:0000256" key="5">
    <source>
        <dbReference type="ARBA" id="ARBA00022692"/>
    </source>
</evidence>
<keyword evidence="4" id="KW-0410">Iron transport</keyword>
<dbReference type="SUPFAM" id="SSF56935">
    <property type="entry name" value="Porins"/>
    <property type="match status" value="1"/>
</dbReference>
<dbReference type="eggNOG" id="COG4771">
    <property type="taxonomic scope" value="Bacteria"/>
</dbReference>
<evidence type="ECO:0000313" key="17">
    <source>
        <dbReference type="EMBL" id="ADE54506.1"/>
    </source>
</evidence>
<evidence type="ECO:0000256" key="1">
    <source>
        <dbReference type="ARBA" id="ARBA00004571"/>
    </source>
</evidence>
<organism evidence="17 18">
    <name type="scientific">Coraliomargarita akajimensis (strain DSM 45221 / IAM 15411 / JCM 23193 / KCTC 12865 / 04OKA010-24)</name>
    <dbReference type="NCBI Taxonomy" id="583355"/>
    <lineage>
        <taxon>Bacteria</taxon>
        <taxon>Pseudomonadati</taxon>
        <taxon>Verrucomicrobiota</taxon>
        <taxon>Opitutia</taxon>
        <taxon>Puniceicoccales</taxon>
        <taxon>Coraliomargaritaceae</taxon>
        <taxon>Coraliomargarita</taxon>
    </lineage>
</organism>
<keyword evidence="6 14" id="KW-0732">Signal</keyword>